<evidence type="ECO:0000313" key="1">
    <source>
        <dbReference type="EMBL" id="GAA4498967.1"/>
    </source>
</evidence>
<gene>
    <name evidence="1" type="ORF">GCM10023095_18300</name>
</gene>
<name>A0ABP8Q7L8_9GAMM</name>
<dbReference type="EMBL" id="BAABFC010000012">
    <property type="protein sequence ID" value="GAA4498967.1"/>
    <property type="molecule type" value="Genomic_DNA"/>
</dbReference>
<dbReference type="Proteomes" id="UP001501321">
    <property type="component" value="Unassembled WGS sequence"/>
</dbReference>
<keyword evidence="2" id="KW-1185">Reference proteome</keyword>
<protein>
    <submittedName>
        <fullName evidence="1">Uncharacterized protein</fullName>
    </submittedName>
</protein>
<proteinExistence type="predicted"/>
<organism evidence="1 2">
    <name type="scientific">Pseudaeromonas paramecii</name>
    <dbReference type="NCBI Taxonomy" id="2138166"/>
    <lineage>
        <taxon>Bacteria</taxon>
        <taxon>Pseudomonadati</taxon>
        <taxon>Pseudomonadota</taxon>
        <taxon>Gammaproteobacteria</taxon>
        <taxon>Aeromonadales</taxon>
        <taxon>Aeromonadaceae</taxon>
        <taxon>Pseudaeromonas</taxon>
    </lineage>
</organism>
<reference evidence="2" key="1">
    <citation type="journal article" date="2019" name="Int. J. Syst. Evol. Microbiol.">
        <title>The Global Catalogue of Microorganisms (GCM) 10K type strain sequencing project: providing services to taxonomists for standard genome sequencing and annotation.</title>
        <authorList>
            <consortium name="The Broad Institute Genomics Platform"/>
            <consortium name="The Broad Institute Genome Sequencing Center for Infectious Disease"/>
            <person name="Wu L."/>
            <person name="Ma J."/>
        </authorList>
    </citation>
    <scope>NUCLEOTIDE SEQUENCE [LARGE SCALE GENOMIC DNA]</scope>
    <source>
        <strain evidence="2">JCM 32226</strain>
    </source>
</reference>
<sequence length="115" mass="13317">MVKFGDYFFDDIPVIQTDFSLTNKNLTFVMDDAFSNASKYCIYLVRIFDWESLDVKPVGAKWTCFDADNFSADLLLHTEYTDQNLQLIVMAINSEYYQFTFENASIDVQPTEQGC</sequence>
<comment type="caution">
    <text evidence="1">The sequence shown here is derived from an EMBL/GenBank/DDBJ whole genome shotgun (WGS) entry which is preliminary data.</text>
</comment>
<accession>A0ABP8Q7L8</accession>
<evidence type="ECO:0000313" key="2">
    <source>
        <dbReference type="Proteomes" id="UP001501321"/>
    </source>
</evidence>
<dbReference type="RefSeq" id="WP_345012265.1">
    <property type="nucleotide sequence ID" value="NZ_BAABFC010000012.1"/>
</dbReference>